<dbReference type="AlphaFoldDB" id="A0A9D2FGL2"/>
<dbReference type="CDD" id="cd05379">
    <property type="entry name" value="CAP_bacterial"/>
    <property type="match status" value="1"/>
</dbReference>
<sequence length="169" mass="18728">MKTSGWKRWLPLLLAGMLLLGALSGCSVEWGDVDDVIGEVDMTYGTAEEFENEVIRLVNQEREKRGLSPLTTNDAIKAAAHARLKELDIEPSHTRPDGTPYYTILPEYGISPYAPGGENLFLGPDTPSEAMEGWMNSSGHRANILKEGITIIGVAYNPTNHYWVQIFSY</sequence>
<dbReference type="SUPFAM" id="SSF55797">
    <property type="entry name" value="PR-1-like"/>
    <property type="match status" value="1"/>
</dbReference>
<dbReference type="PROSITE" id="PS51257">
    <property type="entry name" value="PROKAR_LIPOPROTEIN"/>
    <property type="match status" value="1"/>
</dbReference>
<reference evidence="2" key="2">
    <citation type="submission" date="2021-04" db="EMBL/GenBank/DDBJ databases">
        <authorList>
            <person name="Gilroy R."/>
        </authorList>
    </citation>
    <scope>NUCLEOTIDE SEQUENCE</scope>
    <source>
        <strain evidence="2">ChiBcec16-3735</strain>
    </source>
</reference>
<comment type="caution">
    <text evidence="2">The sequence shown here is derived from an EMBL/GenBank/DDBJ whole genome shotgun (WGS) entry which is preliminary data.</text>
</comment>
<dbReference type="EMBL" id="DXBJ01000044">
    <property type="protein sequence ID" value="HIZ58148.1"/>
    <property type="molecule type" value="Genomic_DNA"/>
</dbReference>
<dbReference type="Proteomes" id="UP000824065">
    <property type="component" value="Unassembled WGS sequence"/>
</dbReference>
<organism evidence="2 3">
    <name type="scientific">Candidatus Faecalibacterium gallistercoris</name>
    <dbReference type="NCBI Taxonomy" id="2838579"/>
    <lineage>
        <taxon>Bacteria</taxon>
        <taxon>Bacillati</taxon>
        <taxon>Bacillota</taxon>
        <taxon>Clostridia</taxon>
        <taxon>Eubacteriales</taxon>
        <taxon>Oscillospiraceae</taxon>
        <taxon>Faecalibacterium</taxon>
    </lineage>
</organism>
<accession>A0A9D2FGL2</accession>
<gene>
    <name evidence="2" type="ORF">H9725_06170</name>
</gene>
<name>A0A9D2FGL2_9FIRM</name>
<evidence type="ECO:0000259" key="1">
    <source>
        <dbReference type="Pfam" id="PF00188"/>
    </source>
</evidence>
<dbReference type="PANTHER" id="PTHR31157:SF1">
    <property type="entry name" value="SCP DOMAIN-CONTAINING PROTEIN"/>
    <property type="match status" value="1"/>
</dbReference>
<dbReference type="Pfam" id="PF00188">
    <property type="entry name" value="CAP"/>
    <property type="match status" value="1"/>
</dbReference>
<protein>
    <recommendedName>
        <fullName evidence="1">SCP domain-containing protein</fullName>
    </recommendedName>
</protein>
<evidence type="ECO:0000313" key="2">
    <source>
        <dbReference type="EMBL" id="HIZ58148.1"/>
    </source>
</evidence>
<reference evidence="2" key="1">
    <citation type="journal article" date="2021" name="PeerJ">
        <title>Extensive microbial diversity within the chicken gut microbiome revealed by metagenomics and culture.</title>
        <authorList>
            <person name="Gilroy R."/>
            <person name="Ravi A."/>
            <person name="Getino M."/>
            <person name="Pursley I."/>
            <person name="Horton D.L."/>
            <person name="Alikhan N.F."/>
            <person name="Baker D."/>
            <person name="Gharbi K."/>
            <person name="Hall N."/>
            <person name="Watson M."/>
            <person name="Adriaenssens E.M."/>
            <person name="Foster-Nyarko E."/>
            <person name="Jarju S."/>
            <person name="Secka A."/>
            <person name="Antonio M."/>
            <person name="Oren A."/>
            <person name="Chaudhuri R.R."/>
            <person name="La Ragione R."/>
            <person name="Hildebrand F."/>
            <person name="Pallen M.J."/>
        </authorList>
    </citation>
    <scope>NUCLEOTIDE SEQUENCE</scope>
    <source>
        <strain evidence="2">ChiBcec16-3735</strain>
    </source>
</reference>
<dbReference type="PANTHER" id="PTHR31157">
    <property type="entry name" value="SCP DOMAIN-CONTAINING PROTEIN"/>
    <property type="match status" value="1"/>
</dbReference>
<feature type="domain" description="SCP" evidence="1">
    <location>
        <begin position="56"/>
        <end position="167"/>
    </location>
</feature>
<evidence type="ECO:0000313" key="3">
    <source>
        <dbReference type="Proteomes" id="UP000824065"/>
    </source>
</evidence>
<dbReference type="InterPro" id="IPR035940">
    <property type="entry name" value="CAP_sf"/>
</dbReference>
<proteinExistence type="predicted"/>
<dbReference type="Gene3D" id="3.40.33.10">
    <property type="entry name" value="CAP"/>
    <property type="match status" value="1"/>
</dbReference>
<dbReference type="InterPro" id="IPR014044">
    <property type="entry name" value="CAP_dom"/>
</dbReference>